<dbReference type="OrthoDB" id="536211at2759"/>
<evidence type="ECO:0000256" key="5">
    <source>
        <dbReference type="ARBA" id="ARBA00022801"/>
    </source>
</evidence>
<keyword evidence="4 9" id="KW-0732">Signal</keyword>
<dbReference type="PANTHER" id="PTHR47466">
    <property type="match status" value="1"/>
</dbReference>
<proteinExistence type="inferred from homology"/>
<dbReference type="AlphaFoldDB" id="A0A6A6QR57"/>
<evidence type="ECO:0000256" key="6">
    <source>
        <dbReference type="ARBA" id="ARBA00022833"/>
    </source>
</evidence>
<dbReference type="GO" id="GO:0046872">
    <property type="term" value="F:metal ion binding"/>
    <property type="evidence" value="ECO:0007669"/>
    <property type="project" value="UniProtKB-KW"/>
</dbReference>
<keyword evidence="3" id="KW-0479">Metal-binding</keyword>
<keyword evidence="5" id="KW-0378">Hydrolase</keyword>
<evidence type="ECO:0000259" key="10">
    <source>
        <dbReference type="Pfam" id="PF05572"/>
    </source>
</evidence>
<dbReference type="EMBL" id="MU004191">
    <property type="protein sequence ID" value="KAF2494213.1"/>
    <property type="molecule type" value="Genomic_DNA"/>
</dbReference>
<evidence type="ECO:0000256" key="4">
    <source>
        <dbReference type="ARBA" id="ARBA00022729"/>
    </source>
</evidence>
<evidence type="ECO:0000256" key="2">
    <source>
        <dbReference type="ARBA" id="ARBA00022670"/>
    </source>
</evidence>
<keyword evidence="2 11" id="KW-0645">Protease</keyword>
<feature type="signal peptide" evidence="9">
    <location>
        <begin position="1"/>
        <end position="23"/>
    </location>
</feature>
<keyword evidence="7 11" id="KW-0482">Metalloprotease</keyword>
<dbReference type="SUPFAM" id="SSF55486">
    <property type="entry name" value="Metalloproteases ('zincins'), catalytic domain"/>
    <property type="match status" value="1"/>
</dbReference>
<feature type="domain" description="Peptidase M43 pregnancy-associated plasma-A" evidence="10">
    <location>
        <begin position="133"/>
        <end position="271"/>
    </location>
</feature>
<keyword evidence="8" id="KW-1015">Disulfide bond</keyword>
<evidence type="ECO:0000256" key="8">
    <source>
        <dbReference type="ARBA" id="ARBA00023157"/>
    </source>
</evidence>
<evidence type="ECO:0000313" key="11">
    <source>
        <dbReference type="EMBL" id="KAF2494213.1"/>
    </source>
</evidence>
<dbReference type="GO" id="GO:0006508">
    <property type="term" value="P:proteolysis"/>
    <property type="evidence" value="ECO:0007669"/>
    <property type="project" value="UniProtKB-KW"/>
</dbReference>
<comment type="similarity">
    <text evidence="1">Belongs to the peptidase M43B family.</text>
</comment>
<evidence type="ECO:0000256" key="3">
    <source>
        <dbReference type="ARBA" id="ARBA00022723"/>
    </source>
</evidence>
<evidence type="ECO:0000256" key="9">
    <source>
        <dbReference type="SAM" id="SignalP"/>
    </source>
</evidence>
<accession>A0A6A6QR57</accession>
<gene>
    <name evidence="11" type="ORF">BU16DRAFT_67710</name>
</gene>
<dbReference type="Gene3D" id="3.40.390.10">
    <property type="entry name" value="Collagenase (Catalytic Domain)"/>
    <property type="match status" value="1"/>
</dbReference>
<protein>
    <submittedName>
        <fullName evidence="11">Metalloprotease 1</fullName>
    </submittedName>
</protein>
<dbReference type="Pfam" id="PF05572">
    <property type="entry name" value="Peptidase_M43"/>
    <property type="match status" value="1"/>
</dbReference>
<keyword evidence="6" id="KW-0862">Zinc</keyword>
<feature type="chain" id="PRO_5025353930" evidence="9">
    <location>
        <begin position="24"/>
        <end position="279"/>
    </location>
</feature>
<evidence type="ECO:0000256" key="7">
    <source>
        <dbReference type="ARBA" id="ARBA00023049"/>
    </source>
</evidence>
<organism evidence="11 12">
    <name type="scientific">Lophium mytilinum</name>
    <dbReference type="NCBI Taxonomy" id="390894"/>
    <lineage>
        <taxon>Eukaryota</taxon>
        <taxon>Fungi</taxon>
        <taxon>Dikarya</taxon>
        <taxon>Ascomycota</taxon>
        <taxon>Pezizomycotina</taxon>
        <taxon>Dothideomycetes</taxon>
        <taxon>Pleosporomycetidae</taxon>
        <taxon>Mytilinidiales</taxon>
        <taxon>Mytilinidiaceae</taxon>
        <taxon>Lophium</taxon>
    </lineage>
</organism>
<dbReference type="CDD" id="cd04275">
    <property type="entry name" value="ZnMc_pappalysin_like"/>
    <property type="match status" value="1"/>
</dbReference>
<reference evidence="11" key="1">
    <citation type="journal article" date="2020" name="Stud. Mycol.">
        <title>101 Dothideomycetes genomes: a test case for predicting lifestyles and emergence of pathogens.</title>
        <authorList>
            <person name="Haridas S."/>
            <person name="Albert R."/>
            <person name="Binder M."/>
            <person name="Bloem J."/>
            <person name="Labutti K."/>
            <person name="Salamov A."/>
            <person name="Andreopoulos B."/>
            <person name="Baker S."/>
            <person name="Barry K."/>
            <person name="Bills G."/>
            <person name="Bluhm B."/>
            <person name="Cannon C."/>
            <person name="Castanera R."/>
            <person name="Culley D."/>
            <person name="Daum C."/>
            <person name="Ezra D."/>
            <person name="Gonzalez J."/>
            <person name="Henrissat B."/>
            <person name="Kuo A."/>
            <person name="Liang C."/>
            <person name="Lipzen A."/>
            <person name="Lutzoni F."/>
            <person name="Magnuson J."/>
            <person name="Mondo S."/>
            <person name="Nolan M."/>
            <person name="Ohm R."/>
            <person name="Pangilinan J."/>
            <person name="Park H.-J."/>
            <person name="Ramirez L."/>
            <person name="Alfaro M."/>
            <person name="Sun H."/>
            <person name="Tritt A."/>
            <person name="Yoshinaga Y."/>
            <person name="Zwiers L.-H."/>
            <person name="Turgeon B."/>
            <person name="Goodwin S."/>
            <person name="Spatafora J."/>
            <person name="Crous P."/>
            <person name="Grigoriev I."/>
        </authorList>
    </citation>
    <scope>NUCLEOTIDE SEQUENCE</scope>
    <source>
        <strain evidence="11">CBS 269.34</strain>
    </source>
</reference>
<dbReference type="InterPro" id="IPR008754">
    <property type="entry name" value="Peptidase_M43"/>
</dbReference>
<evidence type="ECO:0000313" key="12">
    <source>
        <dbReference type="Proteomes" id="UP000799750"/>
    </source>
</evidence>
<evidence type="ECO:0000256" key="1">
    <source>
        <dbReference type="ARBA" id="ARBA00008721"/>
    </source>
</evidence>
<name>A0A6A6QR57_9PEZI</name>
<dbReference type="GO" id="GO:0008237">
    <property type="term" value="F:metallopeptidase activity"/>
    <property type="evidence" value="ECO:0007669"/>
    <property type="project" value="UniProtKB-KW"/>
</dbReference>
<dbReference type="PANTHER" id="PTHR47466:SF1">
    <property type="entry name" value="METALLOPROTEASE MEP1 (AFU_ORTHOLOGUE AFUA_1G07730)-RELATED"/>
    <property type="match status" value="1"/>
</dbReference>
<dbReference type="Proteomes" id="UP000799750">
    <property type="component" value="Unassembled WGS sequence"/>
</dbReference>
<keyword evidence="12" id="KW-1185">Reference proteome</keyword>
<sequence>MRSTIIAVVWLAALSFMCDLVHGLDCGTHASEAFIEAANEMNVQERSGRISQVDSFGIDVYVHVVSVGQSLDDGNLPDNMIHDQINALNAYYAPHGISFALVGIDRTVNQAWATSGEGSTALAMKKALRKGSYKVLNLYLQQQIPNLFGYAYYPSRVDPNSDGFFLDGVCVRYNTVPGGSFAGWNEGKVATHEIGHWLGVMHTFDGGCDGTGDSVDDTPAEASYAGGCDFNPPRDSCPSPGLDPVHNYMDYSNDPCMTNFTPGQAARMYNMWDEFRARS</sequence>
<dbReference type="InterPro" id="IPR024079">
    <property type="entry name" value="MetalloPept_cat_dom_sf"/>
</dbReference>